<evidence type="ECO:0000313" key="3">
    <source>
        <dbReference type="Proteomes" id="UP000003227"/>
    </source>
</evidence>
<proteinExistence type="predicted"/>
<dbReference type="RefSeq" id="WP_003420006.1">
    <property type="nucleotide sequence ID" value="NZ_GG770713.1"/>
</dbReference>
<keyword evidence="1" id="KW-0472">Membrane</keyword>
<dbReference type="NCBIfam" id="NF040920">
    <property type="entry name" value="CD1871A_fam"/>
    <property type="match status" value="1"/>
</dbReference>
<gene>
    <name evidence="2" type="ORF">HMPREF0220_2497</name>
</gene>
<dbReference type="InterPro" id="IPR047708">
    <property type="entry name" value="CD1871A-like"/>
</dbReference>
<dbReference type="AlphaFoldDB" id="D5Q6J2"/>
<organism evidence="2 3">
    <name type="scientific">Clostridioides difficile NAP08</name>
    <dbReference type="NCBI Taxonomy" id="525259"/>
    <lineage>
        <taxon>Bacteria</taxon>
        <taxon>Bacillati</taxon>
        <taxon>Bacillota</taxon>
        <taxon>Clostridia</taxon>
        <taxon>Peptostreptococcales</taxon>
        <taxon>Peptostreptococcaceae</taxon>
        <taxon>Clostridioides</taxon>
    </lineage>
</organism>
<evidence type="ECO:0000256" key="1">
    <source>
        <dbReference type="SAM" id="Phobius"/>
    </source>
</evidence>
<sequence>MSNFIKDNKTGISIIVISFIFIVLGTYRGESNTVLTKAIMICLECIGIG</sequence>
<keyword evidence="1" id="KW-1133">Transmembrane helix</keyword>
<dbReference type="Proteomes" id="UP000003227">
    <property type="component" value="Unassembled WGS sequence"/>
</dbReference>
<keyword evidence="1" id="KW-0812">Transmembrane</keyword>
<feature type="transmembrane region" description="Helical" evidence="1">
    <location>
        <begin position="12"/>
        <end position="29"/>
    </location>
</feature>
<evidence type="ECO:0000313" key="2">
    <source>
        <dbReference type="EMBL" id="EFH06442.1"/>
    </source>
</evidence>
<accession>D5Q6J2</accession>
<comment type="caution">
    <text evidence="2">The sequence shown here is derived from an EMBL/GenBank/DDBJ whole genome shotgun (WGS) entry which is preliminary data.</text>
</comment>
<reference evidence="2 3" key="1">
    <citation type="submission" date="2010-05" db="EMBL/GenBank/DDBJ databases">
        <authorList>
            <person name="Qin X."/>
            <person name="Bachman B."/>
            <person name="Battles P."/>
            <person name="Bell A."/>
            <person name="Bess C."/>
            <person name="Bickham C."/>
            <person name="Chaboub L."/>
            <person name="Chen D."/>
            <person name="Coyle M."/>
            <person name="Deiros D.R."/>
            <person name="Dinh H."/>
            <person name="Forbes L."/>
            <person name="Fowler G."/>
            <person name="Francisco L."/>
            <person name="Fu Q."/>
            <person name="Gubbala S."/>
            <person name="Hale W."/>
            <person name="Han Y."/>
            <person name="Hemphill L."/>
            <person name="Highlander S.K."/>
            <person name="Hirani K."/>
            <person name="Hogues M."/>
            <person name="Jackson L."/>
            <person name="Jakkamsetti A."/>
            <person name="Javaid M."/>
            <person name="Jiang H."/>
            <person name="Korchina V."/>
            <person name="Kovar C."/>
            <person name="Lara F."/>
            <person name="Lee S."/>
            <person name="Mata R."/>
            <person name="Mathew T."/>
            <person name="Moen C."/>
            <person name="Morales K."/>
            <person name="Munidasa M."/>
            <person name="Nazareth L."/>
            <person name="Ngo R."/>
            <person name="Nguyen L."/>
            <person name="Okwuonu G."/>
            <person name="Ongeri F."/>
            <person name="Patil S."/>
            <person name="Petrosino J."/>
            <person name="Pham C."/>
            <person name="Pham P."/>
            <person name="Pu L.-L."/>
            <person name="Puazo M."/>
            <person name="Raj R."/>
            <person name="Reid J."/>
            <person name="Rouhana J."/>
            <person name="Saada N."/>
            <person name="Shang Y."/>
            <person name="Simmons D."/>
            <person name="Thornton R."/>
            <person name="Warren J."/>
            <person name="Weissenberger G."/>
            <person name="Zhang J."/>
            <person name="Zhang L."/>
            <person name="Zhou C."/>
            <person name="Zhu D."/>
            <person name="Muzny D."/>
            <person name="Worley K."/>
            <person name="Gibbs R."/>
        </authorList>
    </citation>
    <scope>NUCLEOTIDE SEQUENCE [LARGE SCALE GENOMIC DNA]</scope>
    <source>
        <strain evidence="2 3">NAP08</strain>
    </source>
</reference>
<protein>
    <recommendedName>
        <fullName evidence="4">Thioredoxin</fullName>
    </recommendedName>
</protein>
<evidence type="ECO:0008006" key="4">
    <source>
        <dbReference type="Google" id="ProtNLM"/>
    </source>
</evidence>
<dbReference type="EMBL" id="ADNX01000057">
    <property type="protein sequence ID" value="EFH06442.1"/>
    <property type="molecule type" value="Genomic_DNA"/>
</dbReference>
<dbReference type="HOGENOM" id="CLU_209121_0_2_9"/>
<name>D5Q6J2_CLODI</name>